<evidence type="ECO:0000313" key="3">
    <source>
        <dbReference type="Proteomes" id="UP000828390"/>
    </source>
</evidence>
<dbReference type="EMBL" id="JAIWYP010000008">
    <property type="protein sequence ID" value="KAH3785924.1"/>
    <property type="molecule type" value="Genomic_DNA"/>
</dbReference>
<proteinExistence type="predicted"/>
<feature type="signal peptide" evidence="1">
    <location>
        <begin position="1"/>
        <end position="19"/>
    </location>
</feature>
<reference evidence="2" key="1">
    <citation type="journal article" date="2019" name="bioRxiv">
        <title>The Genome of the Zebra Mussel, Dreissena polymorpha: A Resource for Invasive Species Research.</title>
        <authorList>
            <person name="McCartney M.A."/>
            <person name="Auch B."/>
            <person name="Kono T."/>
            <person name="Mallez S."/>
            <person name="Zhang Y."/>
            <person name="Obille A."/>
            <person name="Becker A."/>
            <person name="Abrahante J.E."/>
            <person name="Garbe J."/>
            <person name="Badalamenti J.P."/>
            <person name="Herman A."/>
            <person name="Mangelson H."/>
            <person name="Liachko I."/>
            <person name="Sullivan S."/>
            <person name="Sone E.D."/>
            <person name="Koren S."/>
            <person name="Silverstein K.A.T."/>
            <person name="Beckman K.B."/>
            <person name="Gohl D.M."/>
        </authorList>
    </citation>
    <scope>NUCLEOTIDE SEQUENCE</scope>
    <source>
        <strain evidence="2">Duluth1</strain>
        <tissue evidence="2">Whole animal</tissue>
    </source>
</reference>
<accession>A0A9D4EUE1</accession>
<reference evidence="2" key="2">
    <citation type="submission" date="2020-11" db="EMBL/GenBank/DDBJ databases">
        <authorList>
            <person name="McCartney M.A."/>
            <person name="Auch B."/>
            <person name="Kono T."/>
            <person name="Mallez S."/>
            <person name="Becker A."/>
            <person name="Gohl D.M."/>
            <person name="Silverstein K.A.T."/>
            <person name="Koren S."/>
            <person name="Bechman K.B."/>
            <person name="Herman A."/>
            <person name="Abrahante J.E."/>
            <person name="Garbe J."/>
        </authorList>
    </citation>
    <scope>NUCLEOTIDE SEQUENCE</scope>
    <source>
        <strain evidence="2">Duluth1</strain>
        <tissue evidence="2">Whole animal</tissue>
    </source>
</reference>
<sequence length="77" mass="8350">MQPTMFHIIIYIAFGCVTASPVLESRFVAGGDIPDLVLRLDANEVKLNALTENLSETVGQLASLTRSFNDLKAKVGK</sequence>
<keyword evidence="3" id="KW-1185">Reference proteome</keyword>
<organism evidence="2 3">
    <name type="scientific">Dreissena polymorpha</name>
    <name type="common">Zebra mussel</name>
    <name type="synonym">Mytilus polymorpha</name>
    <dbReference type="NCBI Taxonomy" id="45954"/>
    <lineage>
        <taxon>Eukaryota</taxon>
        <taxon>Metazoa</taxon>
        <taxon>Spiralia</taxon>
        <taxon>Lophotrochozoa</taxon>
        <taxon>Mollusca</taxon>
        <taxon>Bivalvia</taxon>
        <taxon>Autobranchia</taxon>
        <taxon>Heteroconchia</taxon>
        <taxon>Euheterodonta</taxon>
        <taxon>Imparidentia</taxon>
        <taxon>Neoheterodontei</taxon>
        <taxon>Myida</taxon>
        <taxon>Dreissenoidea</taxon>
        <taxon>Dreissenidae</taxon>
        <taxon>Dreissena</taxon>
    </lineage>
</organism>
<comment type="caution">
    <text evidence="2">The sequence shown here is derived from an EMBL/GenBank/DDBJ whole genome shotgun (WGS) entry which is preliminary data.</text>
</comment>
<dbReference type="Proteomes" id="UP000828390">
    <property type="component" value="Unassembled WGS sequence"/>
</dbReference>
<gene>
    <name evidence="2" type="ORF">DPMN_164020</name>
</gene>
<feature type="chain" id="PRO_5039637649" evidence="1">
    <location>
        <begin position="20"/>
        <end position="77"/>
    </location>
</feature>
<evidence type="ECO:0000313" key="2">
    <source>
        <dbReference type="EMBL" id="KAH3785924.1"/>
    </source>
</evidence>
<evidence type="ECO:0000256" key="1">
    <source>
        <dbReference type="SAM" id="SignalP"/>
    </source>
</evidence>
<protein>
    <submittedName>
        <fullName evidence="2">Uncharacterized protein</fullName>
    </submittedName>
</protein>
<name>A0A9D4EUE1_DREPO</name>
<dbReference type="AlphaFoldDB" id="A0A9D4EUE1"/>
<keyword evidence="1" id="KW-0732">Signal</keyword>